<sequence length="528" mass="58846">MHRCFQILEIVYLICEEISRIPKHKHTLAALAGTCHSFEEPALAVLWATLPCITPLVRCLPPDCWTPHYLSEKIVIEKPIALADCSRFFLNARRVRTLEIGGENSDHHAGPCIHMNVFDHLSIFAMGQCLVPNIKTLRWFPHNNPGLISHIHLFLGPKLEAISFEIGLAEILPLSLLVNLKVQYPSLKCLEVKTYHGTTKHVEAISSVIRDWESLCDIRVPSLSNDALAYVATLPGLTHLGLSTTTRQEGFGELSQKDAFPDLRALTLGCKTSSFYTEVLKSISSRPLEVLNVLGDRSPRYELIDFFEVVEEHCDQSSLRTISFFDTMIDKMGRRGTGPGSHFLFDLDDYIISPKVLEPLLYFSGLIEVDLDPVGSFDLDNAAVKDMAMAWPHLRRLSLGKRYPSTARPRVTLFGLLPIAEYCKNIEFLSISIDARSGIRRGIVPETRGVRNGRLVTLGVGTSAIEEPMLVGSFLSSVFPGLVDIVTLEPEIGNGDDKEEPGLTPSQELWGKVQDFISVFAFIRAEQV</sequence>
<gene>
    <name evidence="1" type="ORF">BDZ94DRAFT_1189577</name>
</gene>
<accession>A0A9P5YBH2</accession>
<dbReference type="AlphaFoldDB" id="A0A9P5YBH2"/>
<name>A0A9P5YBH2_9AGAR</name>
<dbReference type="InterPro" id="IPR032675">
    <property type="entry name" value="LRR_dom_sf"/>
</dbReference>
<proteinExistence type="predicted"/>
<comment type="caution">
    <text evidence="1">The sequence shown here is derived from an EMBL/GenBank/DDBJ whole genome shotgun (WGS) entry which is preliminary data.</text>
</comment>
<evidence type="ECO:0000313" key="1">
    <source>
        <dbReference type="EMBL" id="KAF9465371.1"/>
    </source>
</evidence>
<organism evidence="1 2">
    <name type="scientific">Collybia nuda</name>
    <dbReference type="NCBI Taxonomy" id="64659"/>
    <lineage>
        <taxon>Eukaryota</taxon>
        <taxon>Fungi</taxon>
        <taxon>Dikarya</taxon>
        <taxon>Basidiomycota</taxon>
        <taxon>Agaricomycotina</taxon>
        <taxon>Agaricomycetes</taxon>
        <taxon>Agaricomycetidae</taxon>
        <taxon>Agaricales</taxon>
        <taxon>Tricholomatineae</taxon>
        <taxon>Clitocybaceae</taxon>
        <taxon>Collybia</taxon>
    </lineage>
</organism>
<dbReference type="Proteomes" id="UP000807353">
    <property type="component" value="Unassembled WGS sequence"/>
</dbReference>
<dbReference type="OrthoDB" id="3354475at2759"/>
<dbReference type="EMBL" id="MU150248">
    <property type="protein sequence ID" value="KAF9465371.1"/>
    <property type="molecule type" value="Genomic_DNA"/>
</dbReference>
<evidence type="ECO:0000313" key="2">
    <source>
        <dbReference type="Proteomes" id="UP000807353"/>
    </source>
</evidence>
<protein>
    <recommendedName>
        <fullName evidence="3">F-box domain-containing protein</fullName>
    </recommendedName>
</protein>
<evidence type="ECO:0008006" key="3">
    <source>
        <dbReference type="Google" id="ProtNLM"/>
    </source>
</evidence>
<dbReference type="Gene3D" id="3.80.10.10">
    <property type="entry name" value="Ribonuclease Inhibitor"/>
    <property type="match status" value="1"/>
</dbReference>
<reference evidence="1" key="1">
    <citation type="submission" date="2020-11" db="EMBL/GenBank/DDBJ databases">
        <authorList>
            <consortium name="DOE Joint Genome Institute"/>
            <person name="Ahrendt S."/>
            <person name="Riley R."/>
            <person name="Andreopoulos W."/>
            <person name="Labutti K."/>
            <person name="Pangilinan J."/>
            <person name="Ruiz-Duenas F.J."/>
            <person name="Barrasa J.M."/>
            <person name="Sanchez-Garcia M."/>
            <person name="Camarero S."/>
            <person name="Miyauchi S."/>
            <person name="Serrano A."/>
            <person name="Linde D."/>
            <person name="Babiker R."/>
            <person name="Drula E."/>
            <person name="Ayuso-Fernandez I."/>
            <person name="Pacheco R."/>
            <person name="Padilla G."/>
            <person name="Ferreira P."/>
            <person name="Barriuso J."/>
            <person name="Kellner H."/>
            <person name="Castanera R."/>
            <person name="Alfaro M."/>
            <person name="Ramirez L."/>
            <person name="Pisabarro A.G."/>
            <person name="Kuo A."/>
            <person name="Tritt A."/>
            <person name="Lipzen A."/>
            <person name="He G."/>
            <person name="Yan M."/>
            <person name="Ng V."/>
            <person name="Cullen D."/>
            <person name="Martin F."/>
            <person name="Rosso M.-N."/>
            <person name="Henrissat B."/>
            <person name="Hibbett D."/>
            <person name="Martinez A.T."/>
            <person name="Grigoriev I.V."/>
        </authorList>
    </citation>
    <scope>NUCLEOTIDE SEQUENCE</scope>
    <source>
        <strain evidence="1">CBS 247.69</strain>
    </source>
</reference>
<keyword evidence="2" id="KW-1185">Reference proteome</keyword>